<keyword evidence="1" id="KW-0614">Plasmid</keyword>
<dbReference type="AlphaFoldDB" id="A0A3G2CDD7"/>
<evidence type="ECO:0000313" key="1">
    <source>
        <dbReference type="EMBL" id="AYM50629.1"/>
    </source>
</evidence>
<sequence length="39" mass="4643">MQEIAKRPYYQKTIQRRKQTNANLKLDGLQLGLRKNKQA</sequence>
<organism evidence="1">
    <name type="scientific">Pasteurella multocida</name>
    <dbReference type="NCBI Taxonomy" id="747"/>
    <lineage>
        <taxon>Bacteria</taxon>
        <taxon>Pseudomonadati</taxon>
        <taxon>Pseudomonadota</taxon>
        <taxon>Gammaproteobacteria</taxon>
        <taxon>Pasteurellales</taxon>
        <taxon>Pasteurellaceae</taxon>
        <taxon>Pasteurella</taxon>
    </lineage>
</organism>
<dbReference type="EMBL" id="MH910619">
    <property type="protein sequence ID" value="AYM50629.1"/>
    <property type="molecule type" value="Genomic_DNA"/>
</dbReference>
<protein>
    <submittedName>
        <fullName evidence="1">Uncharacterized protein</fullName>
    </submittedName>
</protein>
<geneLocation type="plasmid" evidence="1">
    <name>pIMT41689_PM</name>
</geneLocation>
<proteinExistence type="predicted"/>
<name>A0A3G2CDD7_PASMD</name>
<accession>A0A3G2CDD7</accession>
<reference evidence="1" key="1">
    <citation type="submission" date="2018-09" db="EMBL/GenBank/DDBJ databases">
        <title>Plasmid-located dfrA14 gene in Pasteurella multocida.</title>
        <authorList>
            <person name="Niemann L."/>
        </authorList>
    </citation>
    <scope>NUCLEOTIDE SEQUENCE</scope>
    <source>
        <plasmid evidence="1">pIMT41689_PM</plasmid>
    </source>
</reference>